<dbReference type="EMBL" id="JAAMPI010000050">
    <property type="protein sequence ID" value="KAF4636766.1"/>
    <property type="molecule type" value="Genomic_DNA"/>
</dbReference>
<dbReference type="AlphaFoldDB" id="A0A8H4RWN0"/>
<protein>
    <submittedName>
        <fullName evidence="1">Uncharacterized protein</fullName>
    </submittedName>
</protein>
<comment type="caution">
    <text evidence="1">The sequence shown here is derived from an EMBL/GenBank/DDBJ whole genome shotgun (WGS) entry which is preliminary data.</text>
</comment>
<organism evidence="1 2">
    <name type="scientific">Cudoniella acicularis</name>
    <dbReference type="NCBI Taxonomy" id="354080"/>
    <lineage>
        <taxon>Eukaryota</taxon>
        <taxon>Fungi</taxon>
        <taxon>Dikarya</taxon>
        <taxon>Ascomycota</taxon>
        <taxon>Pezizomycotina</taxon>
        <taxon>Leotiomycetes</taxon>
        <taxon>Helotiales</taxon>
        <taxon>Tricladiaceae</taxon>
        <taxon>Cudoniella</taxon>
    </lineage>
</organism>
<dbReference type="OrthoDB" id="3521870at2759"/>
<gene>
    <name evidence="1" type="ORF">G7Y89_g1328</name>
</gene>
<dbReference type="Proteomes" id="UP000566819">
    <property type="component" value="Unassembled WGS sequence"/>
</dbReference>
<sequence length="262" mass="29580">MSWQSSVRSLLRDLKRSKTSTPSELQLEQLHVEAYESEGEIAWDNIHPIGDIIGGEKGRLSTFFMDLALRDAKTARFCSEYVSSVLVGWITVLSQQTTETIQVNRNHKLHLKNDTYSLGVSAELIMSYPSADAVTTFPHNITKSIPFSSVLIRERCRPDSSLTTAELYFVLAMAAKHRMLFDMRSINLRLLIVYSHWVQVLNVTTTVPYIASIVDGQADIADKMIIHQTSWFNFLDASGQLQALLSTFEGIELEPKVEPKEL</sequence>
<accession>A0A8H4RWN0</accession>
<name>A0A8H4RWN0_9HELO</name>
<evidence type="ECO:0000313" key="2">
    <source>
        <dbReference type="Proteomes" id="UP000566819"/>
    </source>
</evidence>
<keyword evidence="2" id="KW-1185">Reference proteome</keyword>
<proteinExistence type="predicted"/>
<reference evidence="1 2" key="1">
    <citation type="submission" date="2020-03" db="EMBL/GenBank/DDBJ databases">
        <title>Draft Genome Sequence of Cudoniella acicularis.</title>
        <authorList>
            <person name="Buettner E."/>
            <person name="Kellner H."/>
        </authorList>
    </citation>
    <scope>NUCLEOTIDE SEQUENCE [LARGE SCALE GENOMIC DNA]</scope>
    <source>
        <strain evidence="1 2">DSM 108380</strain>
    </source>
</reference>
<evidence type="ECO:0000313" key="1">
    <source>
        <dbReference type="EMBL" id="KAF4636766.1"/>
    </source>
</evidence>